<dbReference type="Proteomes" id="UP000013827">
    <property type="component" value="Unassembled WGS sequence"/>
</dbReference>
<sequence length="175" mass="19082">MMSGRLSFAVLCQLAKLHYPAVLARTLAEVVPRGAMANPASDEARLKDAVAMRQRLVSAAEATLQHSLRGGREASAKQLCKTRLALERGTLEVSRLDSGEYGKETETIATRPISSRPEASTQMPTSLVVAAYERRCVRSTLERERRAAPARSGHQWAGIQARATAEKAQIDRRAA</sequence>
<name>A0A0D3JZC6_EMIH1</name>
<dbReference type="EnsemblProtists" id="EOD28861">
    <property type="protein sequence ID" value="EOD28861"/>
    <property type="gene ID" value="EMIHUDRAFT_234554"/>
</dbReference>
<dbReference type="GeneID" id="17274407"/>
<feature type="compositionally biased region" description="Basic and acidic residues" evidence="1">
    <location>
        <begin position="164"/>
        <end position="175"/>
    </location>
</feature>
<feature type="region of interest" description="Disordered" evidence="1">
    <location>
        <begin position="142"/>
        <end position="175"/>
    </location>
</feature>
<evidence type="ECO:0000313" key="4">
    <source>
        <dbReference type="Proteomes" id="UP000013827"/>
    </source>
</evidence>
<protein>
    <submittedName>
        <fullName evidence="3">Uncharacterized protein</fullName>
    </submittedName>
</protein>
<keyword evidence="4" id="KW-1185">Reference proteome</keyword>
<proteinExistence type="predicted"/>
<dbReference type="PaxDb" id="2903-EOD28861"/>
<reference evidence="3" key="2">
    <citation type="submission" date="2024-10" db="UniProtKB">
        <authorList>
            <consortium name="EnsemblProtists"/>
        </authorList>
    </citation>
    <scope>IDENTIFICATION</scope>
</reference>
<evidence type="ECO:0000313" key="3">
    <source>
        <dbReference type="EnsemblProtists" id="EOD28861"/>
    </source>
</evidence>
<organism evidence="3 4">
    <name type="scientific">Emiliania huxleyi (strain CCMP1516)</name>
    <dbReference type="NCBI Taxonomy" id="280463"/>
    <lineage>
        <taxon>Eukaryota</taxon>
        <taxon>Haptista</taxon>
        <taxon>Haptophyta</taxon>
        <taxon>Prymnesiophyceae</taxon>
        <taxon>Isochrysidales</taxon>
        <taxon>Noelaerhabdaceae</taxon>
        <taxon>Emiliania</taxon>
    </lineage>
</organism>
<feature type="signal peptide" evidence="2">
    <location>
        <begin position="1"/>
        <end position="24"/>
    </location>
</feature>
<dbReference type="HOGENOM" id="CLU_1535352_0_0_1"/>
<dbReference type="KEGG" id="ehx:EMIHUDRAFT_234554"/>
<reference evidence="4" key="1">
    <citation type="journal article" date="2013" name="Nature">
        <title>Pan genome of the phytoplankton Emiliania underpins its global distribution.</title>
        <authorList>
            <person name="Read B.A."/>
            <person name="Kegel J."/>
            <person name="Klute M.J."/>
            <person name="Kuo A."/>
            <person name="Lefebvre S.C."/>
            <person name="Maumus F."/>
            <person name="Mayer C."/>
            <person name="Miller J."/>
            <person name="Monier A."/>
            <person name="Salamov A."/>
            <person name="Young J."/>
            <person name="Aguilar M."/>
            <person name="Claverie J.M."/>
            <person name="Frickenhaus S."/>
            <person name="Gonzalez K."/>
            <person name="Herman E.K."/>
            <person name="Lin Y.C."/>
            <person name="Napier J."/>
            <person name="Ogata H."/>
            <person name="Sarno A.F."/>
            <person name="Shmutz J."/>
            <person name="Schroeder D."/>
            <person name="de Vargas C."/>
            <person name="Verret F."/>
            <person name="von Dassow P."/>
            <person name="Valentin K."/>
            <person name="Van de Peer Y."/>
            <person name="Wheeler G."/>
            <person name="Dacks J.B."/>
            <person name="Delwiche C.F."/>
            <person name="Dyhrman S.T."/>
            <person name="Glockner G."/>
            <person name="John U."/>
            <person name="Richards T."/>
            <person name="Worden A.Z."/>
            <person name="Zhang X."/>
            <person name="Grigoriev I.V."/>
            <person name="Allen A.E."/>
            <person name="Bidle K."/>
            <person name="Borodovsky M."/>
            <person name="Bowler C."/>
            <person name="Brownlee C."/>
            <person name="Cock J.M."/>
            <person name="Elias M."/>
            <person name="Gladyshev V.N."/>
            <person name="Groth M."/>
            <person name="Guda C."/>
            <person name="Hadaegh A."/>
            <person name="Iglesias-Rodriguez M.D."/>
            <person name="Jenkins J."/>
            <person name="Jones B.M."/>
            <person name="Lawson T."/>
            <person name="Leese F."/>
            <person name="Lindquist E."/>
            <person name="Lobanov A."/>
            <person name="Lomsadze A."/>
            <person name="Malik S.B."/>
            <person name="Marsh M.E."/>
            <person name="Mackinder L."/>
            <person name="Mock T."/>
            <person name="Mueller-Roeber B."/>
            <person name="Pagarete A."/>
            <person name="Parker M."/>
            <person name="Probert I."/>
            <person name="Quesneville H."/>
            <person name="Raines C."/>
            <person name="Rensing S.A."/>
            <person name="Riano-Pachon D.M."/>
            <person name="Richier S."/>
            <person name="Rokitta S."/>
            <person name="Shiraiwa Y."/>
            <person name="Soanes D.M."/>
            <person name="van der Giezen M."/>
            <person name="Wahlund T.M."/>
            <person name="Williams B."/>
            <person name="Wilson W."/>
            <person name="Wolfe G."/>
            <person name="Wurch L.L."/>
        </authorList>
    </citation>
    <scope>NUCLEOTIDE SEQUENCE</scope>
</reference>
<evidence type="ECO:0000256" key="1">
    <source>
        <dbReference type="SAM" id="MobiDB-lite"/>
    </source>
</evidence>
<accession>A0A0D3JZC6</accession>
<keyword evidence="2" id="KW-0732">Signal</keyword>
<dbReference type="RefSeq" id="XP_005781290.1">
    <property type="nucleotide sequence ID" value="XM_005781233.1"/>
</dbReference>
<evidence type="ECO:0000256" key="2">
    <source>
        <dbReference type="SAM" id="SignalP"/>
    </source>
</evidence>
<feature type="chain" id="PRO_5044254657" evidence="2">
    <location>
        <begin position="25"/>
        <end position="175"/>
    </location>
</feature>
<dbReference type="AlphaFoldDB" id="A0A0D3JZC6"/>